<keyword evidence="16 21" id="KW-0560">Oxidoreductase</keyword>
<gene>
    <name evidence="26" type="primary">ccoP</name>
    <name evidence="26" type="ORF">IC608_17315</name>
</gene>
<comment type="similarity">
    <text evidence="3 21">Belongs to the CcoP / FixP family.</text>
</comment>
<evidence type="ECO:0000256" key="8">
    <source>
        <dbReference type="ARBA" id="ARBA00022617"/>
    </source>
</evidence>
<feature type="binding site" description="axial binding residue" evidence="22">
    <location>
        <position position="268"/>
    </location>
    <ligand>
        <name>heme c</name>
        <dbReference type="ChEBI" id="CHEBI:61717"/>
        <label>1</label>
    </ligand>
    <ligandPart>
        <name>Fe</name>
        <dbReference type="ChEBI" id="CHEBI:18248"/>
    </ligandPart>
</feature>
<protein>
    <recommendedName>
        <fullName evidence="21">Cbb3-type cytochrome c oxidase subunit</fullName>
    </recommendedName>
</protein>
<comment type="caution">
    <text evidence="26">The sequence shown here is derived from an EMBL/GenBank/DDBJ whole genome shotgun (WGS) entry which is preliminary data.</text>
</comment>
<feature type="binding site" description="covalent" evidence="23">
    <location>
        <position position="223"/>
    </location>
    <ligand>
        <name>heme c</name>
        <dbReference type="ChEBI" id="CHEBI:61717"/>
        <label>2</label>
    </ligand>
</feature>
<evidence type="ECO:0000256" key="1">
    <source>
        <dbReference type="ARBA" id="ARBA00004533"/>
    </source>
</evidence>
<evidence type="ECO:0000256" key="15">
    <source>
        <dbReference type="ARBA" id="ARBA00022989"/>
    </source>
</evidence>
<dbReference type="Gene3D" id="6.10.280.130">
    <property type="match status" value="1"/>
</dbReference>
<evidence type="ECO:0000313" key="27">
    <source>
        <dbReference type="Proteomes" id="UP000654108"/>
    </source>
</evidence>
<evidence type="ECO:0000256" key="21">
    <source>
        <dbReference type="PIRNR" id="PIRNR000006"/>
    </source>
</evidence>
<feature type="transmembrane region" description="Helical" evidence="24">
    <location>
        <begin position="34"/>
        <end position="55"/>
    </location>
</feature>
<comment type="function">
    <text evidence="20">C-type cytochrome. Part of the cbb3-type cytochrome c oxidase complex. FixP subunit is required for transferring electrons from donor cytochrome c via its heme groups to FixO subunit. From there, electrons are shuttled to the catalytic binuclear center of FixN subunit where oxygen reduction takes place. The complex also functions as a proton pump.</text>
</comment>
<dbReference type="PROSITE" id="PS51007">
    <property type="entry name" value="CYTC"/>
    <property type="match status" value="2"/>
</dbReference>
<feature type="binding site" description="axial binding residue" evidence="22">
    <location>
        <position position="126"/>
    </location>
    <ligand>
        <name>heme c</name>
        <dbReference type="ChEBI" id="CHEBI:61717"/>
        <label>1</label>
    </ligand>
    <ligandPart>
        <name>Fe</name>
        <dbReference type="ChEBI" id="CHEBI:18248"/>
    </ligandPart>
</feature>
<dbReference type="Pfam" id="PF14715">
    <property type="entry name" value="FixP_N"/>
    <property type="match status" value="1"/>
</dbReference>
<feature type="domain" description="Cytochrome c" evidence="25">
    <location>
        <begin position="210"/>
        <end position="291"/>
    </location>
</feature>
<keyword evidence="6 21" id="KW-1003">Cell membrane</keyword>
<evidence type="ECO:0000256" key="16">
    <source>
        <dbReference type="ARBA" id="ARBA00023002"/>
    </source>
</evidence>
<evidence type="ECO:0000256" key="4">
    <source>
        <dbReference type="ARBA" id="ARBA00011203"/>
    </source>
</evidence>
<evidence type="ECO:0000256" key="20">
    <source>
        <dbReference type="ARBA" id="ARBA00025525"/>
    </source>
</evidence>
<feature type="binding site" description="covalent" evidence="23">
    <location>
        <position position="226"/>
    </location>
    <ligand>
        <name>heme c</name>
        <dbReference type="ChEBI" id="CHEBI:61717"/>
        <label>2</label>
    </ligand>
</feature>
<dbReference type="NCBIfam" id="TIGR00782">
    <property type="entry name" value="ccoP"/>
    <property type="match status" value="1"/>
</dbReference>
<proteinExistence type="inferred from homology"/>
<dbReference type="GO" id="GO:0005886">
    <property type="term" value="C:plasma membrane"/>
    <property type="evidence" value="ECO:0007669"/>
    <property type="project" value="UniProtKB-SubCell"/>
</dbReference>
<dbReference type="InterPro" id="IPR036909">
    <property type="entry name" value="Cyt_c-like_dom_sf"/>
</dbReference>
<dbReference type="GO" id="GO:0020037">
    <property type="term" value="F:heme binding"/>
    <property type="evidence" value="ECO:0007669"/>
    <property type="project" value="InterPro"/>
</dbReference>
<dbReference type="PANTHER" id="PTHR33751">
    <property type="entry name" value="CBB3-TYPE CYTOCHROME C OXIDASE SUBUNIT FIXP"/>
    <property type="match status" value="1"/>
</dbReference>
<evidence type="ECO:0000256" key="18">
    <source>
        <dbReference type="ARBA" id="ARBA00023065"/>
    </source>
</evidence>
<dbReference type="PIRSF" id="PIRSF000006">
    <property type="entry name" value="Cbb3-Cox_fixP"/>
    <property type="match status" value="1"/>
</dbReference>
<dbReference type="PRINTS" id="PR00605">
    <property type="entry name" value="CYTCHROMECIC"/>
</dbReference>
<dbReference type="InterPro" id="IPR032858">
    <property type="entry name" value="CcoP_N"/>
</dbReference>
<comment type="pathway">
    <text evidence="2 21">Energy metabolism; oxidative phosphorylation.</text>
</comment>
<dbReference type="GO" id="GO:0005506">
    <property type="term" value="F:iron ion binding"/>
    <property type="evidence" value="ECO:0007669"/>
    <property type="project" value="InterPro"/>
</dbReference>
<evidence type="ECO:0000256" key="12">
    <source>
        <dbReference type="ARBA" id="ARBA00022737"/>
    </source>
</evidence>
<dbReference type="PANTHER" id="PTHR33751:SF1">
    <property type="entry name" value="CBB3-TYPE CYTOCHROME C OXIDASE SUBUNIT FIXP"/>
    <property type="match status" value="1"/>
</dbReference>
<dbReference type="InterPro" id="IPR009056">
    <property type="entry name" value="Cyt_c-like_dom"/>
</dbReference>
<keyword evidence="5 21" id="KW-0813">Transport</keyword>
<evidence type="ECO:0000256" key="24">
    <source>
        <dbReference type="SAM" id="Phobius"/>
    </source>
</evidence>
<evidence type="ECO:0000256" key="6">
    <source>
        <dbReference type="ARBA" id="ARBA00022475"/>
    </source>
</evidence>
<organism evidence="26 27">
    <name type="scientific">Devosia oryzisoli</name>
    <dbReference type="NCBI Taxonomy" id="2774138"/>
    <lineage>
        <taxon>Bacteria</taxon>
        <taxon>Pseudomonadati</taxon>
        <taxon>Pseudomonadota</taxon>
        <taxon>Alphaproteobacteria</taxon>
        <taxon>Hyphomicrobiales</taxon>
        <taxon>Devosiaceae</taxon>
        <taxon>Devosia</taxon>
    </lineage>
</organism>
<evidence type="ECO:0000256" key="2">
    <source>
        <dbReference type="ARBA" id="ARBA00004673"/>
    </source>
</evidence>
<dbReference type="InterPro" id="IPR008168">
    <property type="entry name" value="Cyt_C_IC"/>
</dbReference>
<dbReference type="SUPFAM" id="SSF46626">
    <property type="entry name" value="Cytochrome c"/>
    <property type="match status" value="2"/>
</dbReference>
<dbReference type="AlphaFoldDB" id="A0A927IV03"/>
<feature type="binding site" description="covalent" evidence="23">
    <location>
        <position position="125"/>
    </location>
    <ligand>
        <name>heme c</name>
        <dbReference type="ChEBI" id="CHEBI:61717"/>
        <label>1</label>
    </ligand>
</feature>
<dbReference type="Gene3D" id="1.10.760.10">
    <property type="entry name" value="Cytochrome c-like domain"/>
    <property type="match status" value="2"/>
</dbReference>
<evidence type="ECO:0000256" key="7">
    <source>
        <dbReference type="ARBA" id="ARBA00022519"/>
    </source>
</evidence>
<evidence type="ECO:0000256" key="3">
    <source>
        <dbReference type="ARBA" id="ARBA00006113"/>
    </source>
</evidence>
<keyword evidence="11 21" id="KW-0479">Metal-binding</keyword>
<sequence length="295" mass="32561">MSEEVEVDPVTGEQTTGHEWNGIKELDTAVPRGILIFIIVTHLFAFGYWVLMPAFPIGWTYTKGLLGINQHEVVEQALVQLQDERASWTQKIDQLPFNEIQADQALMTNVRDSGRQLFGDNCAACHGQDARGRSNYPDLTDGDWLWGDGSPEAIAETLRVGINSGHAETRMAQMPAFGRDAILDRQQVRQAALYIYSLSHPDASTPENIDQIEGGRTVFADNCAGCHGENAQGDREAGIPNLTDQYWLYGGDLETIIETIHGGRAGHMPTWDERLTPTEMKTLALYVHDLGAGAP</sequence>
<keyword evidence="7 21" id="KW-0997">Cell inner membrane</keyword>
<keyword evidence="9 21" id="KW-0679">Respiratory chain</keyword>
<dbReference type="GO" id="GO:0016491">
    <property type="term" value="F:oxidoreductase activity"/>
    <property type="evidence" value="ECO:0007669"/>
    <property type="project" value="UniProtKB-KW"/>
</dbReference>
<dbReference type="Pfam" id="PF13442">
    <property type="entry name" value="Cytochrome_CBB3"/>
    <property type="match status" value="1"/>
</dbReference>
<evidence type="ECO:0000256" key="10">
    <source>
        <dbReference type="ARBA" id="ARBA00022692"/>
    </source>
</evidence>
<dbReference type="EMBL" id="JACYFU010000006">
    <property type="protein sequence ID" value="MBD8067231.1"/>
    <property type="molecule type" value="Genomic_DNA"/>
</dbReference>
<evidence type="ECO:0000259" key="25">
    <source>
        <dbReference type="PROSITE" id="PS51007"/>
    </source>
</evidence>
<name>A0A927IV03_9HYPH</name>
<evidence type="ECO:0000256" key="22">
    <source>
        <dbReference type="PIRSR" id="PIRSR000006-1"/>
    </source>
</evidence>
<evidence type="ECO:0000256" key="14">
    <source>
        <dbReference type="ARBA" id="ARBA00022982"/>
    </source>
</evidence>
<evidence type="ECO:0000256" key="23">
    <source>
        <dbReference type="PIRSR" id="PIRSR000006-2"/>
    </source>
</evidence>
<feature type="binding site" description="axial binding residue" evidence="22">
    <location>
        <position position="227"/>
    </location>
    <ligand>
        <name>heme c</name>
        <dbReference type="ChEBI" id="CHEBI:61717"/>
        <label>2</label>
    </ligand>
    <ligandPart>
        <name>Fe</name>
        <dbReference type="ChEBI" id="CHEBI:18248"/>
    </ligandPart>
</feature>
<evidence type="ECO:0000256" key="17">
    <source>
        <dbReference type="ARBA" id="ARBA00023004"/>
    </source>
</evidence>
<evidence type="ECO:0000313" key="26">
    <source>
        <dbReference type="EMBL" id="MBD8067231.1"/>
    </source>
</evidence>
<keyword evidence="8 21" id="KW-0349">Heme</keyword>
<keyword evidence="12" id="KW-0677">Repeat</keyword>
<keyword evidence="10 24" id="KW-0812">Transmembrane</keyword>
<comment type="cofactor">
    <cofactor evidence="21 23">
        <name>heme c</name>
        <dbReference type="ChEBI" id="CHEBI:61717"/>
    </cofactor>
    <text evidence="21 23">Binds 2 heme C groups per subunit.</text>
</comment>
<keyword evidence="19 21" id="KW-0472">Membrane</keyword>
<evidence type="ECO:0000256" key="9">
    <source>
        <dbReference type="ARBA" id="ARBA00022660"/>
    </source>
</evidence>
<dbReference type="InterPro" id="IPR050597">
    <property type="entry name" value="Cytochrome_c_Oxidase_Subunit"/>
</dbReference>
<keyword evidence="15 24" id="KW-1133">Transmembrane helix</keyword>
<evidence type="ECO:0000256" key="11">
    <source>
        <dbReference type="ARBA" id="ARBA00022723"/>
    </source>
</evidence>
<keyword evidence="27" id="KW-1185">Reference proteome</keyword>
<dbReference type="RefSeq" id="WP_191778119.1">
    <property type="nucleotide sequence ID" value="NZ_JACYFU010000006.1"/>
</dbReference>
<evidence type="ECO:0000256" key="5">
    <source>
        <dbReference type="ARBA" id="ARBA00022448"/>
    </source>
</evidence>
<dbReference type="GO" id="GO:1902600">
    <property type="term" value="P:proton transmembrane transport"/>
    <property type="evidence" value="ECO:0007669"/>
    <property type="project" value="UniProtKB-KW"/>
</dbReference>
<keyword evidence="14 21" id="KW-0249">Electron transport</keyword>
<feature type="binding site" description="covalent" evidence="23">
    <location>
        <position position="122"/>
    </location>
    <ligand>
        <name>heme c</name>
        <dbReference type="ChEBI" id="CHEBI:61717"/>
        <label>1</label>
    </ligand>
</feature>
<feature type="domain" description="Cytochrome c" evidence="25">
    <location>
        <begin position="109"/>
        <end position="199"/>
    </location>
</feature>
<reference evidence="26" key="1">
    <citation type="submission" date="2020-09" db="EMBL/GenBank/DDBJ databases">
        <title>Genome seq and assembly of Devosia sp.</title>
        <authorList>
            <person name="Chhetri G."/>
        </authorList>
    </citation>
    <scope>NUCLEOTIDE SEQUENCE</scope>
    <source>
        <strain evidence="26">PTR5</strain>
    </source>
</reference>
<dbReference type="Pfam" id="PF00034">
    <property type="entry name" value="Cytochrom_C"/>
    <property type="match status" value="1"/>
</dbReference>
<dbReference type="Proteomes" id="UP000654108">
    <property type="component" value="Unassembled WGS sequence"/>
</dbReference>
<keyword evidence="18 21" id="KW-0406">Ion transport</keyword>
<evidence type="ECO:0000256" key="13">
    <source>
        <dbReference type="ARBA" id="ARBA00022781"/>
    </source>
</evidence>
<dbReference type="InterPro" id="IPR004678">
    <property type="entry name" value="Cyt_c_oxidase_cbb3_su3"/>
</dbReference>
<evidence type="ECO:0000256" key="19">
    <source>
        <dbReference type="ARBA" id="ARBA00023136"/>
    </source>
</evidence>
<accession>A0A927IV03</accession>
<keyword evidence="17 21" id="KW-0408">Iron</keyword>
<comment type="subcellular location">
    <subcellularLocation>
        <location evidence="1 21">Cell inner membrane</location>
    </subcellularLocation>
</comment>
<dbReference type="InterPro" id="IPR038414">
    <property type="entry name" value="CcoP_N_sf"/>
</dbReference>
<comment type="subunit">
    <text evidence="4">Component of the cbb3-type cytochrome c oxidase at least composed of FixN, FixO, FixQ and FixP.</text>
</comment>
<dbReference type="GO" id="GO:0009055">
    <property type="term" value="F:electron transfer activity"/>
    <property type="evidence" value="ECO:0007669"/>
    <property type="project" value="InterPro"/>
</dbReference>
<feature type="binding site" description="axial binding residue" evidence="22">
    <location>
        <position position="174"/>
    </location>
    <ligand>
        <name>heme c</name>
        <dbReference type="ChEBI" id="CHEBI:61717"/>
        <label>2</label>
    </ligand>
    <ligandPart>
        <name>Fe</name>
        <dbReference type="ChEBI" id="CHEBI:18248"/>
    </ligandPart>
</feature>
<keyword evidence="13 21" id="KW-0375">Hydrogen ion transport</keyword>